<dbReference type="EMBL" id="JACEIK010000063">
    <property type="protein sequence ID" value="MCD7448504.1"/>
    <property type="molecule type" value="Genomic_DNA"/>
</dbReference>
<sequence>MSAGIPGLGAEEVLISLSMCGLICEKARDSNFRALNSTTSMGSILGSSSFWRFFSPDLPSSSDSGIFLVSRGGIAPLGYDGL</sequence>
<gene>
    <name evidence="1" type="ORF">HAX54_042641</name>
</gene>
<dbReference type="Proteomes" id="UP000823775">
    <property type="component" value="Unassembled WGS sequence"/>
</dbReference>
<comment type="caution">
    <text evidence="1">The sequence shown here is derived from an EMBL/GenBank/DDBJ whole genome shotgun (WGS) entry which is preliminary data.</text>
</comment>
<accession>A0ABS8RNW7</accession>
<evidence type="ECO:0000313" key="1">
    <source>
        <dbReference type="EMBL" id="MCD7448504.1"/>
    </source>
</evidence>
<reference evidence="1 2" key="1">
    <citation type="journal article" date="2021" name="BMC Genomics">
        <title>Datura genome reveals duplications of psychoactive alkaloid biosynthetic genes and high mutation rate following tissue culture.</title>
        <authorList>
            <person name="Rajewski A."/>
            <person name="Carter-House D."/>
            <person name="Stajich J."/>
            <person name="Litt A."/>
        </authorList>
    </citation>
    <scope>NUCLEOTIDE SEQUENCE [LARGE SCALE GENOMIC DNA]</scope>
    <source>
        <strain evidence="1">AR-01</strain>
    </source>
</reference>
<protein>
    <submittedName>
        <fullName evidence="1">Uncharacterized protein</fullName>
    </submittedName>
</protein>
<evidence type="ECO:0000313" key="2">
    <source>
        <dbReference type="Proteomes" id="UP000823775"/>
    </source>
</evidence>
<proteinExistence type="predicted"/>
<name>A0ABS8RNW7_DATST</name>
<keyword evidence="2" id="KW-1185">Reference proteome</keyword>
<feature type="non-terminal residue" evidence="1">
    <location>
        <position position="82"/>
    </location>
</feature>
<organism evidence="1 2">
    <name type="scientific">Datura stramonium</name>
    <name type="common">Jimsonweed</name>
    <name type="synonym">Common thornapple</name>
    <dbReference type="NCBI Taxonomy" id="4076"/>
    <lineage>
        <taxon>Eukaryota</taxon>
        <taxon>Viridiplantae</taxon>
        <taxon>Streptophyta</taxon>
        <taxon>Embryophyta</taxon>
        <taxon>Tracheophyta</taxon>
        <taxon>Spermatophyta</taxon>
        <taxon>Magnoliopsida</taxon>
        <taxon>eudicotyledons</taxon>
        <taxon>Gunneridae</taxon>
        <taxon>Pentapetalae</taxon>
        <taxon>asterids</taxon>
        <taxon>lamiids</taxon>
        <taxon>Solanales</taxon>
        <taxon>Solanaceae</taxon>
        <taxon>Solanoideae</taxon>
        <taxon>Datureae</taxon>
        <taxon>Datura</taxon>
    </lineage>
</organism>